<evidence type="ECO:0000256" key="6">
    <source>
        <dbReference type="PIRSR" id="PIRSR602129-50"/>
    </source>
</evidence>
<evidence type="ECO:0000256" key="7">
    <source>
        <dbReference type="RuleBase" id="RU000382"/>
    </source>
</evidence>
<dbReference type="InterPro" id="IPR002129">
    <property type="entry name" value="PyrdxlP-dep_de-COase"/>
</dbReference>
<dbReference type="Gene3D" id="3.90.1150.10">
    <property type="entry name" value="Aspartate Aminotransferase, domain 1"/>
    <property type="match status" value="1"/>
</dbReference>
<dbReference type="PANTHER" id="PTHR11999">
    <property type="entry name" value="GROUP II PYRIDOXAL-5-PHOSPHATE DECARBOXYLASE"/>
    <property type="match status" value="1"/>
</dbReference>
<keyword evidence="8" id="KW-0032">Aminotransferase</keyword>
<feature type="modified residue" description="N6-(pyridoxal phosphate)lysine" evidence="6">
    <location>
        <position position="298"/>
    </location>
</feature>
<dbReference type="OrthoDB" id="3335676at2"/>
<dbReference type="InterPro" id="IPR015424">
    <property type="entry name" value="PyrdxlP-dep_Trfase"/>
</dbReference>
<dbReference type="InterPro" id="IPR015422">
    <property type="entry name" value="PyrdxlP-dep_Trfase_small"/>
</dbReference>
<gene>
    <name evidence="8" type="ORF">E6C70_14235</name>
</gene>
<keyword evidence="9" id="KW-1185">Reference proteome</keyword>
<dbReference type="SUPFAM" id="SSF53383">
    <property type="entry name" value="PLP-dependent transferases"/>
    <property type="match status" value="1"/>
</dbReference>
<dbReference type="Pfam" id="PF00282">
    <property type="entry name" value="Pyridoxal_deC"/>
    <property type="match status" value="1"/>
</dbReference>
<dbReference type="GO" id="GO:0008483">
    <property type="term" value="F:transaminase activity"/>
    <property type="evidence" value="ECO:0007669"/>
    <property type="project" value="UniProtKB-KW"/>
</dbReference>
<dbReference type="InterPro" id="IPR015421">
    <property type="entry name" value="PyrdxlP-dep_Trfase_major"/>
</dbReference>
<dbReference type="Gene3D" id="3.40.640.10">
    <property type="entry name" value="Type I PLP-dependent aspartate aminotransferase-like (Major domain)"/>
    <property type="match status" value="1"/>
</dbReference>
<keyword evidence="8" id="KW-0808">Transferase</keyword>
<evidence type="ECO:0000256" key="3">
    <source>
        <dbReference type="ARBA" id="ARBA00022793"/>
    </source>
</evidence>
<dbReference type="GO" id="GO:0004058">
    <property type="term" value="F:aromatic-L-amino-acid decarboxylase activity"/>
    <property type="evidence" value="ECO:0007669"/>
    <property type="project" value="UniProtKB-ARBA"/>
</dbReference>
<keyword evidence="5 7" id="KW-0456">Lyase</keyword>
<comment type="caution">
    <text evidence="8">The sequence shown here is derived from an EMBL/GenBank/DDBJ whole genome shotgun (WGS) entry which is preliminary data.</text>
</comment>
<protein>
    <submittedName>
        <fullName evidence="8">Aspartate aminotransferase family protein</fullName>
    </submittedName>
</protein>
<keyword evidence="4 6" id="KW-0663">Pyridoxal phosphate</keyword>
<sequence length="463" mass="48362">MTPAGPTSFTEGYRAPLAAAAAYAERWFEGLADRPIPPSLDIDQVKERLGRELPDLETDATEVVDLLIEAAEPGVMAMQSPRFFGWVIGGTYPAALAADWVVSTWDQNAGMRLVTPGVSAAEEIAGSWLVDLLGFPAESLVGFSTGATTANTAGLAAGRTAVLERIGWDVGRDGLQGAPRLRVFAGAERHASVDLALRYLGLGVPELIPVDDEGRIQVDRLAAALADLDGPAIVCLQAGSIHAGSFDDFARAIPLAHDAGAWVHIDGAFGLWAAASPRHRALMEGAEQADSWATDAHKTLNVPYDCGIAIVADGRAMVGALGLHAEYLPGAGGGVDPHEISLEMSRRARGVPVWAALRALGREGVERLIDGLGEQATALADGLSALPGVRVINDVVYTQVCVTFDAPASPASVAAALNADGGVLAFPSRWRGQDVLRFSVSDWATDAQAVEATVTAVRRALAS</sequence>
<dbReference type="EMBL" id="SSSN01000012">
    <property type="protein sequence ID" value="THG31232.1"/>
    <property type="molecule type" value="Genomic_DNA"/>
</dbReference>
<dbReference type="AlphaFoldDB" id="A0A4S4FN26"/>
<comment type="similarity">
    <text evidence="2 7">Belongs to the group II decarboxylase family.</text>
</comment>
<evidence type="ECO:0000313" key="8">
    <source>
        <dbReference type="EMBL" id="THG31232.1"/>
    </source>
</evidence>
<evidence type="ECO:0000256" key="1">
    <source>
        <dbReference type="ARBA" id="ARBA00001933"/>
    </source>
</evidence>
<proteinExistence type="inferred from homology"/>
<keyword evidence="3" id="KW-0210">Decarboxylase</keyword>
<evidence type="ECO:0000256" key="4">
    <source>
        <dbReference type="ARBA" id="ARBA00022898"/>
    </source>
</evidence>
<dbReference type="Proteomes" id="UP000307380">
    <property type="component" value="Unassembled WGS sequence"/>
</dbReference>
<reference evidence="8 9" key="1">
    <citation type="submission" date="2019-04" db="EMBL/GenBank/DDBJ databases">
        <authorList>
            <person name="Jiang L."/>
        </authorList>
    </citation>
    <scope>NUCLEOTIDE SEQUENCE [LARGE SCALE GENOMIC DNA]</scope>
    <source>
        <strain evidence="8 9">YIM 131861</strain>
    </source>
</reference>
<dbReference type="GO" id="GO:0030170">
    <property type="term" value="F:pyridoxal phosphate binding"/>
    <property type="evidence" value="ECO:0007669"/>
    <property type="project" value="InterPro"/>
</dbReference>
<dbReference type="GO" id="GO:0019752">
    <property type="term" value="P:carboxylic acid metabolic process"/>
    <property type="evidence" value="ECO:0007669"/>
    <property type="project" value="InterPro"/>
</dbReference>
<organism evidence="8 9">
    <name type="scientific">Orlajensenia flava</name>
    <dbReference type="NCBI Taxonomy" id="2565934"/>
    <lineage>
        <taxon>Bacteria</taxon>
        <taxon>Bacillati</taxon>
        <taxon>Actinomycetota</taxon>
        <taxon>Actinomycetes</taxon>
        <taxon>Micrococcales</taxon>
        <taxon>Microbacteriaceae</taxon>
        <taxon>Orlajensenia</taxon>
    </lineage>
</organism>
<dbReference type="PANTHER" id="PTHR11999:SF70">
    <property type="entry name" value="MIP05841P"/>
    <property type="match status" value="1"/>
</dbReference>
<evidence type="ECO:0000313" key="9">
    <source>
        <dbReference type="Proteomes" id="UP000307380"/>
    </source>
</evidence>
<dbReference type="InterPro" id="IPR010977">
    <property type="entry name" value="Aromatic_deC"/>
</dbReference>
<accession>A0A4S4FN26</accession>
<evidence type="ECO:0000256" key="2">
    <source>
        <dbReference type="ARBA" id="ARBA00009533"/>
    </source>
</evidence>
<comment type="cofactor">
    <cofactor evidence="1 6 7">
        <name>pyridoxal 5'-phosphate</name>
        <dbReference type="ChEBI" id="CHEBI:597326"/>
    </cofactor>
</comment>
<name>A0A4S4FN26_9MICO</name>
<evidence type="ECO:0000256" key="5">
    <source>
        <dbReference type="ARBA" id="ARBA00023239"/>
    </source>
</evidence>